<keyword evidence="3" id="KW-1185">Reference proteome</keyword>
<evidence type="ECO:0000313" key="2">
    <source>
        <dbReference type="EMBL" id="TWU75326.1"/>
    </source>
</evidence>
<accession>A0A167GNM5</accession>
<protein>
    <recommendedName>
        <fullName evidence="5">S-adenosylmethionine-dependent methyltransferase-like protein</fullName>
    </recommendedName>
</protein>
<name>A0A167GNM5_METRR</name>
<proteinExistence type="predicted"/>
<dbReference type="PANTHER" id="PTHR14614:SF156">
    <property type="entry name" value="PROTEIN-LYSINE N-METHYLTRANSFERASE EFM2"/>
    <property type="match status" value="1"/>
</dbReference>
<evidence type="ECO:0008006" key="5">
    <source>
        <dbReference type="Google" id="ProtNLM"/>
    </source>
</evidence>
<dbReference type="GO" id="GO:0005829">
    <property type="term" value="C:cytosol"/>
    <property type="evidence" value="ECO:0007669"/>
    <property type="project" value="TreeGrafter"/>
</dbReference>
<dbReference type="EMBL" id="AZHC01000006">
    <property type="protein sequence ID" value="OAA46875.1"/>
    <property type="molecule type" value="Genomic_DNA"/>
</dbReference>
<reference evidence="1 3" key="1">
    <citation type="journal article" date="2016" name="Genome Biol. Evol.">
        <title>Divergent and convergent evolution of fungal pathogenicity.</title>
        <authorList>
            <person name="Shang Y."/>
            <person name="Xiao G."/>
            <person name="Zheng P."/>
            <person name="Cen K."/>
            <person name="Zhan S."/>
            <person name="Wang C."/>
        </authorList>
    </citation>
    <scope>NUCLEOTIDE SEQUENCE [LARGE SCALE GENOMIC DNA]</scope>
    <source>
        <strain evidence="1 3">RCEF 4871</strain>
    </source>
</reference>
<dbReference type="EMBL" id="SBHS01000008">
    <property type="protein sequence ID" value="TWU75326.1"/>
    <property type="molecule type" value="Genomic_DNA"/>
</dbReference>
<evidence type="ECO:0000313" key="4">
    <source>
        <dbReference type="Proteomes" id="UP000317257"/>
    </source>
</evidence>
<dbReference type="InterPro" id="IPR019410">
    <property type="entry name" value="Methyltransf_16"/>
</dbReference>
<dbReference type="Proteomes" id="UP000317257">
    <property type="component" value="Unassembled WGS sequence"/>
</dbReference>
<evidence type="ECO:0000313" key="1">
    <source>
        <dbReference type="EMBL" id="OAA46875.1"/>
    </source>
</evidence>
<organism evidence="1 3">
    <name type="scientific">Metarhizium rileyi (strain RCEF 4871)</name>
    <name type="common">Nomuraea rileyi</name>
    <dbReference type="NCBI Taxonomy" id="1649241"/>
    <lineage>
        <taxon>Eukaryota</taxon>
        <taxon>Fungi</taxon>
        <taxon>Dikarya</taxon>
        <taxon>Ascomycota</taxon>
        <taxon>Pezizomycotina</taxon>
        <taxon>Sordariomycetes</taxon>
        <taxon>Hypocreomycetidae</taxon>
        <taxon>Hypocreales</taxon>
        <taxon>Clavicipitaceae</taxon>
        <taxon>Metarhizium</taxon>
    </lineage>
</organism>
<dbReference type="GO" id="GO:0008757">
    <property type="term" value="F:S-adenosylmethionine-dependent methyltransferase activity"/>
    <property type="evidence" value="ECO:0007669"/>
    <property type="project" value="UniProtKB-ARBA"/>
</dbReference>
<dbReference type="AlphaFoldDB" id="A0A167GNM5"/>
<dbReference type="OrthoDB" id="433955at2759"/>
<dbReference type="STRING" id="1081105.A0A167GNM5"/>
<evidence type="ECO:0000313" key="3">
    <source>
        <dbReference type="Proteomes" id="UP000243498"/>
    </source>
</evidence>
<sequence>MASSPDLPQVYQKPAYEALLAALQGLRLEPPIWNHQQGRHSAHEQESLATRRKAETTRYISSIISSPLSWMSEDEQETLWDLAAKRMSERCGRAAMGEITRKWPFEAGGASYEPFELIVREPALTGDSLGFKTWASSYVLARHLPKLGATSLFKLFDESLGQEPPGVLELGSGTGLLGLAAAALWKVRVCLSDLPSITGNLKGNAEQNRGVVEARGGAVDVGMLTWGGHEDEVDQALFGQEKQFKIVLAADPMYDDNHPALLASAIGQHLALGAESRAVVMVPQRDATTVRLLKCFKQAMLDLDLALFCIEEDELAGQDDWVDDDEEGGVRCWLGVFSRGGSSKLV</sequence>
<reference evidence="2" key="3">
    <citation type="journal article" date="2019" name="Microbiol. Resour. Announc.">
        <title>Genome Sequence of Metarhizium rileyi, a Microbial Control Agent for Lepidoptera.</title>
        <authorList>
            <person name="Binneck E."/>
            <person name="Lastra C.C.L."/>
            <person name="Sosa-Gomez D.R."/>
        </authorList>
    </citation>
    <scope>NUCLEOTIDE SEQUENCE</scope>
    <source>
        <strain evidence="2">Cep018-CH2</strain>
    </source>
</reference>
<comment type="caution">
    <text evidence="1">The sequence shown here is derived from an EMBL/GenBank/DDBJ whole genome shotgun (WGS) entry which is preliminary data.</text>
</comment>
<dbReference type="InterPro" id="IPR029063">
    <property type="entry name" value="SAM-dependent_MTases_sf"/>
</dbReference>
<dbReference type="OMA" id="CWWSIWG"/>
<dbReference type="Gene3D" id="3.40.50.150">
    <property type="entry name" value="Vaccinia Virus protein VP39"/>
    <property type="match status" value="1"/>
</dbReference>
<dbReference type="SUPFAM" id="SSF53335">
    <property type="entry name" value="S-adenosyl-L-methionine-dependent methyltransferases"/>
    <property type="match status" value="1"/>
</dbReference>
<accession>A0A5C6GGM2</accession>
<gene>
    <name evidence="2" type="ORF">ED733_006811</name>
    <name evidence="1" type="ORF">NOR_02511</name>
</gene>
<dbReference type="Pfam" id="PF10294">
    <property type="entry name" value="Methyltransf_16"/>
    <property type="match status" value="1"/>
</dbReference>
<reference evidence="4" key="2">
    <citation type="submission" date="2018-12" db="EMBL/GenBank/DDBJ databases">
        <title>The complete genome of Metarhizium rileyi, a key fungal pathogen of Lepidoptera.</title>
        <authorList>
            <person name="Binneck E."/>
            <person name="Lastra C.C.L."/>
            <person name="Sosa-Gomez D.R."/>
        </authorList>
    </citation>
    <scope>NUCLEOTIDE SEQUENCE [LARGE SCALE GENOMIC DNA]</scope>
    <source>
        <strain evidence="4">Cep018-CH2</strain>
    </source>
</reference>
<dbReference type="PANTHER" id="PTHR14614">
    <property type="entry name" value="HEPATOCELLULAR CARCINOMA-ASSOCIATED ANTIGEN"/>
    <property type="match status" value="1"/>
</dbReference>
<dbReference type="Proteomes" id="UP000243498">
    <property type="component" value="Unassembled WGS sequence"/>
</dbReference>